<dbReference type="PANTHER" id="PTHR19965:SF35">
    <property type="entry name" value="RNA ANNEALING PROTEIN YRA1"/>
    <property type="match status" value="1"/>
</dbReference>
<evidence type="ECO:0000256" key="2">
    <source>
        <dbReference type="SAM" id="MobiDB-lite"/>
    </source>
</evidence>
<organism evidence="3 4">
    <name type="scientific">Mycena alexandri</name>
    <dbReference type="NCBI Taxonomy" id="1745969"/>
    <lineage>
        <taxon>Eukaryota</taxon>
        <taxon>Fungi</taxon>
        <taxon>Dikarya</taxon>
        <taxon>Basidiomycota</taxon>
        <taxon>Agaricomycotina</taxon>
        <taxon>Agaricomycetes</taxon>
        <taxon>Agaricomycetidae</taxon>
        <taxon>Agaricales</taxon>
        <taxon>Marasmiineae</taxon>
        <taxon>Mycenaceae</taxon>
        <taxon>Mycena</taxon>
    </lineage>
</organism>
<keyword evidence="4" id="KW-1185">Reference proteome</keyword>
<comment type="caution">
    <text evidence="3">The sequence shown here is derived from an EMBL/GenBank/DDBJ whole genome shotgun (WGS) entry which is preliminary data.</text>
</comment>
<dbReference type="Proteomes" id="UP001218188">
    <property type="component" value="Unassembled WGS sequence"/>
</dbReference>
<dbReference type="GO" id="GO:0005634">
    <property type="term" value="C:nucleus"/>
    <property type="evidence" value="ECO:0007669"/>
    <property type="project" value="TreeGrafter"/>
</dbReference>
<dbReference type="GO" id="GO:0003729">
    <property type="term" value="F:mRNA binding"/>
    <property type="evidence" value="ECO:0007669"/>
    <property type="project" value="TreeGrafter"/>
</dbReference>
<dbReference type="GO" id="GO:0006406">
    <property type="term" value="P:mRNA export from nucleus"/>
    <property type="evidence" value="ECO:0007669"/>
    <property type="project" value="TreeGrafter"/>
</dbReference>
<keyword evidence="1" id="KW-0694">RNA-binding</keyword>
<feature type="region of interest" description="Disordered" evidence="2">
    <location>
        <begin position="590"/>
        <end position="627"/>
    </location>
</feature>
<gene>
    <name evidence="3" type="ORF">C8F04DRAFT_1060044</name>
</gene>
<sequence>MNGWLKAAPHIYRTPKRFSTRHLGPFVQRRGLAEVAPRTRLSDLLASPRVAGVEEPPFTRRAVSVTNLPPGLNLQDILDRVDSGPLEYIKLFPESRRAELSFLYGHSATRFFAAKPLFINDCPLTWTWLPHRPLDPDIAVAVESKRARRVLLLFNSYDAADFWTADRLQTYFEGVEKITQPETPGAALAAVVYFTDISSAIRAHGKIRADSTLAGVRVAYGMDRCEIPRAHRFDDAINVEAALKSKPPPVPTSLPLDPESGQPQPFTTLTISNLHEGTNIRDLCKRIFGGPIYSINLHQNCTADVTFFHPEQASRFYTRHCANGLTIHGRKLKIEAQPERAPPTIRERGYSRVLRIRAFHPHRKSLVHQTLREHFGLFGPLEHVGVDPRYHGSARISFARATDAARALKRLPVIRPEYKTYHMRFGVDPCARLFERARAPERRLTAKAKSEPKSEAVQTEIGTRPDADADADAVPGLMDVLTRAEAEREATRVAATLVSELVESATHGRRHRFLRVAAPRPRHRVLLPVSEGQAGYEAWRLSPMPVLAPKKPTLRGMRRWVEEGRRWVQEGQRARWEALKALRAAQMRSGGGDELGYVDSPNPGHNRRAAYDERMKRAQQGRQVPRS</sequence>
<evidence type="ECO:0000313" key="4">
    <source>
        <dbReference type="Proteomes" id="UP001218188"/>
    </source>
</evidence>
<evidence type="ECO:0008006" key="5">
    <source>
        <dbReference type="Google" id="ProtNLM"/>
    </source>
</evidence>
<feature type="region of interest" description="Disordered" evidence="2">
    <location>
        <begin position="443"/>
        <end position="469"/>
    </location>
</feature>
<protein>
    <recommendedName>
        <fullName evidence="5">RRM domain-containing protein</fullName>
    </recommendedName>
</protein>
<dbReference type="InterPro" id="IPR035979">
    <property type="entry name" value="RBD_domain_sf"/>
</dbReference>
<proteinExistence type="predicted"/>
<accession>A0AAD6XF70</accession>
<dbReference type="EMBL" id="JARJCM010000001">
    <property type="protein sequence ID" value="KAJ7047767.1"/>
    <property type="molecule type" value="Genomic_DNA"/>
</dbReference>
<evidence type="ECO:0000256" key="1">
    <source>
        <dbReference type="ARBA" id="ARBA00022884"/>
    </source>
</evidence>
<dbReference type="PANTHER" id="PTHR19965">
    <property type="entry name" value="RNA AND EXPORT FACTOR BINDING PROTEIN"/>
    <property type="match status" value="1"/>
</dbReference>
<feature type="compositionally biased region" description="Basic and acidic residues" evidence="2">
    <location>
        <begin position="443"/>
        <end position="454"/>
    </location>
</feature>
<name>A0AAD6XF70_9AGAR</name>
<evidence type="ECO:0000313" key="3">
    <source>
        <dbReference type="EMBL" id="KAJ7047767.1"/>
    </source>
</evidence>
<reference evidence="3" key="1">
    <citation type="submission" date="2023-03" db="EMBL/GenBank/DDBJ databases">
        <title>Massive genome expansion in bonnet fungi (Mycena s.s.) driven by repeated elements and novel gene families across ecological guilds.</title>
        <authorList>
            <consortium name="Lawrence Berkeley National Laboratory"/>
            <person name="Harder C.B."/>
            <person name="Miyauchi S."/>
            <person name="Viragh M."/>
            <person name="Kuo A."/>
            <person name="Thoen E."/>
            <person name="Andreopoulos B."/>
            <person name="Lu D."/>
            <person name="Skrede I."/>
            <person name="Drula E."/>
            <person name="Henrissat B."/>
            <person name="Morin E."/>
            <person name="Kohler A."/>
            <person name="Barry K."/>
            <person name="LaButti K."/>
            <person name="Morin E."/>
            <person name="Salamov A."/>
            <person name="Lipzen A."/>
            <person name="Mereny Z."/>
            <person name="Hegedus B."/>
            <person name="Baldrian P."/>
            <person name="Stursova M."/>
            <person name="Weitz H."/>
            <person name="Taylor A."/>
            <person name="Grigoriev I.V."/>
            <person name="Nagy L.G."/>
            <person name="Martin F."/>
            <person name="Kauserud H."/>
        </authorList>
    </citation>
    <scope>NUCLEOTIDE SEQUENCE</scope>
    <source>
        <strain evidence="3">CBHHK200</strain>
    </source>
</reference>
<dbReference type="AlphaFoldDB" id="A0AAD6XF70"/>
<dbReference type="InterPro" id="IPR051229">
    <property type="entry name" value="ALYREF_mRNA_export"/>
</dbReference>
<dbReference type="SUPFAM" id="SSF54928">
    <property type="entry name" value="RNA-binding domain, RBD"/>
    <property type="match status" value="1"/>
</dbReference>